<comment type="catalytic activity">
    <reaction evidence="10">
        <text>[protein]-C-terminal L-amino acid-glycyl-phosphatidylethanolamide + H2O = [protein]-C-terminal L-amino acid-glycine + a 1,2-diacyl-sn-glycero-3-phosphoethanolamine</text>
        <dbReference type="Rhea" id="RHEA:67548"/>
        <dbReference type="Rhea" id="RHEA-COMP:17323"/>
        <dbReference type="Rhea" id="RHEA-COMP:17324"/>
        <dbReference type="ChEBI" id="CHEBI:15377"/>
        <dbReference type="ChEBI" id="CHEBI:64612"/>
        <dbReference type="ChEBI" id="CHEBI:172940"/>
        <dbReference type="ChEBI" id="CHEBI:172941"/>
    </reaction>
    <physiologicalReaction direction="left-to-right" evidence="10">
        <dbReference type="Rhea" id="RHEA:67549"/>
    </physiologicalReaction>
</comment>
<dbReference type="EC" id="3.4.22.-" evidence="13"/>
<evidence type="ECO:0000256" key="11">
    <source>
        <dbReference type="ARBA" id="ARBA00038724"/>
    </source>
</evidence>
<comment type="subcellular location">
    <subcellularLocation>
        <location evidence="1 13">Cytoplasm</location>
    </subcellularLocation>
</comment>
<evidence type="ECO:0000256" key="14">
    <source>
        <dbReference type="SAM" id="MobiDB-lite"/>
    </source>
</evidence>
<dbReference type="PANTHER" id="PTHR22624:SF49">
    <property type="entry name" value="CYSTEINE PROTEASE"/>
    <property type="match status" value="1"/>
</dbReference>
<evidence type="ECO:0000256" key="7">
    <source>
        <dbReference type="ARBA" id="ARBA00022807"/>
    </source>
</evidence>
<keyword evidence="6 13" id="KW-0378">Hydrolase</keyword>
<keyword evidence="5 13" id="KW-0645">Protease</keyword>
<evidence type="ECO:0000256" key="13">
    <source>
        <dbReference type="RuleBase" id="RU363115"/>
    </source>
</evidence>
<protein>
    <recommendedName>
        <fullName evidence="13">Cysteine protease</fullName>
        <ecNumber evidence="13">3.4.22.-</ecNumber>
    </recommendedName>
</protein>
<feature type="compositionally biased region" description="Basic and acidic residues" evidence="14">
    <location>
        <begin position="375"/>
        <end position="385"/>
    </location>
</feature>
<dbReference type="GO" id="GO:0000423">
    <property type="term" value="P:mitophagy"/>
    <property type="evidence" value="ECO:0007669"/>
    <property type="project" value="TreeGrafter"/>
</dbReference>
<dbReference type="GO" id="GO:0015031">
    <property type="term" value="P:protein transport"/>
    <property type="evidence" value="ECO:0007669"/>
    <property type="project" value="UniProtKB-KW"/>
</dbReference>
<evidence type="ECO:0000256" key="10">
    <source>
        <dbReference type="ARBA" id="ARBA00029362"/>
    </source>
</evidence>
<dbReference type="AlphaFoldDB" id="A0AAW1PL59"/>
<evidence type="ECO:0000259" key="15">
    <source>
        <dbReference type="Pfam" id="PF03416"/>
    </source>
</evidence>
<feature type="region of interest" description="Disordered" evidence="14">
    <location>
        <begin position="366"/>
        <end position="385"/>
    </location>
</feature>
<evidence type="ECO:0000256" key="5">
    <source>
        <dbReference type="ARBA" id="ARBA00022670"/>
    </source>
</evidence>
<evidence type="ECO:0000256" key="8">
    <source>
        <dbReference type="ARBA" id="ARBA00022927"/>
    </source>
</evidence>
<feature type="domain" description="Peptidase C54 catalytic" evidence="15">
    <location>
        <begin position="52"/>
        <end position="329"/>
    </location>
</feature>
<dbReference type="GO" id="GO:0004197">
    <property type="term" value="F:cysteine-type endopeptidase activity"/>
    <property type="evidence" value="ECO:0007669"/>
    <property type="project" value="TreeGrafter"/>
</dbReference>
<sequence length="385" mass="40858">MAQALGLKKLQDFFQGASSLPPSASPLYLLGVQYKNTGKATDAGCLEADVQDAVRADCASRIWMTYRRDFSPLGSSGLTSDVGWGCTLRSGQMLLAEGLLRHLLGRSWRRDPASLQVADVVQILSLFWDSPAAQHAFSVHNLCLAGAPHGVKVGEWLGPWVLCRTLETVVNRVAPSGLYVHVVASASGGAPVLYTQRLQQLFKGTDGQGASGSSSSALTGLLVLVPLTLGIGKVNPRYIPQLQAVLGYPHSIGIVGGRPSSSLYFIGCQEDSVIFLDPHEVQEAAASPEDPASYWCTSLRSMALANIDPSLAIGFYCRSPAGLQDLCQRLALLEKQSAGAPLLSVLDGEPVPDFTSASLEDFSLQAAESSSSDAAGRKGDEWELL</sequence>
<dbReference type="GO" id="GO:0005737">
    <property type="term" value="C:cytoplasm"/>
    <property type="evidence" value="ECO:0007669"/>
    <property type="project" value="UniProtKB-SubCell"/>
</dbReference>
<name>A0AAW1PL59_9CHLO</name>
<evidence type="ECO:0000256" key="12">
    <source>
        <dbReference type="ARBA" id="ARBA00045891"/>
    </source>
</evidence>
<dbReference type="SUPFAM" id="SSF54001">
    <property type="entry name" value="Cysteine proteinases"/>
    <property type="match status" value="1"/>
</dbReference>
<dbReference type="PANTHER" id="PTHR22624">
    <property type="entry name" value="CYSTEINE PROTEASE ATG4"/>
    <property type="match status" value="1"/>
</dbReference>
<evidence type="ECO:0000256" key="9">
    <source>
        <dbReference type="ARBA" id="ARBA00023006"/>
    </source>
</evidence>
<keyword evidence="7" id="KW-0788">Thiol protease</keyword>
<dbReference type="GO" id="GO:0000045">
    <property type="term" value="P:autophagosome assembly"/>
    <property type="evidence" value="ECO:0007669"/>
    <property type="project" value="TreeGrafter"/>
</dbReference>
<dbReference type="EMBL" id="JALJOR010000011">
    <property type="protein sequence ID" value="KAK9808707.1"/>
    <property type="molecule type" value="Genomic_DNA"/>
</dbReference>
<evidence type="ECO:0000256" key="6">
    <source>
        <dbReference type="ARBA" id="ARBA00022801"/>
    </source>
</evidence>
<reference evidence="16 17" key="1">
    <citation type="journal article" date="2024" name="Nat. Commun.">
        <title>Phylogenomics reveals the evolutionary origins of lichenization in chlorophyte algae.</title>
        <authorList>
            <person name="Puginier C."/>
            <person name="Libourel C."/>
            <person name="Otte J."/>
            <person name="Skaloud P."/>
            <person name="Haon M."/>
            <person name="Grisel S."/>
            <person name="Petersen M."/>
            <person name="Berrin J.G."/>
            <person name="Delaux P.M."/>
            <person name="Dal Grande F."/>
            <person name="Keller J."/>
        </authorList>
    </citation>
    <scope>NUCLEOTIDE SEQUENCE [LARGE SCALE GENOMIC DNA]</scope>
    <source>
        <strain evidence="16 17">SAG 2043</strain>
    </source>
</reference>
<evidence type="ECO:0000256" key="2">
    <source>
        <dbReference type="ARBA" id="ARBA00010958"/>
    </source>
</evidence>
<comment type="similarity">
    <text evidence="2 13">Belongs to the peptidase C54 family.</text>
</comment>
<evidence type="ECO:0000313" key="17">
    <source>
        <dbReference type="Proteomes" id="UP001489004"/>
    </source>
</evidence>
<gene>
    <name evidence="16" type="ORF">WJX72_002328</name>
</gene>
<evidence type="ECO:0000256" key="1">
    <source>
        <dbReference type="ARBA" id="ARBA00004496"/>
    </source>
</evidence>
<dbReference type="GO" id="GO:0034727">
    <property type="term" value="P:piecemeal microautophagy of the nucleus"/>
    <property type="evidence" value="ECO:0007669"/>
    <property type="project" value="TreeGrafter"/>
</dbReference>
<evidence type="ECO:0000256" key="4">
    <source>
        <dbReference type="ARBA" id="ARBA00022490"/>
    </source>
</evidence>
<organism evidence="16 17">
    <name type="scientific">[Myrmecia] bisecta</name>
    <dbReference type="NCBI Taxonomy" id="41462"/>
    <lineage>
        <taxon>Eukaryota</taxon>
        <taxon>Viridiplantae</taxon>
        <taxon>Chlorophyta</taxon>
        <taxon>core chlorophytes</taxon>
        <taxon>Trebouxiophyceae</taxon>
        <taxon>Trebouxiales</taxon>
        <taxon>Trebouxiaceae</taxon>
        <taxon>Myrmecia</taxon>
    </lineage>
</organism>
<dbReference type="GO" id="GO:0019786">
    <property type="term" value="F:protein-phosphatidylethanolamide deconjugating activity"/>
    <property type="evidence" value="ECO:0007669"/>
    <property type="project" value="InterPro"/>
</dbReference>
<comment type="function">
    <text evidence="12">Cysteine protease that plays a key role in autophagy by mediating both proteolytic activation and delipidation of ATG8 family proteins. The protease activity is required for proteolytic activation of ATG8 family proteins: cleaves the C-terminal amino acid of ATG8 proteins to reveal a C-terminal glycine. Exposure of the glycine at the C-terminus is essential for ATG8 proteins conjugation to phosphatidylethanolamine (PE) and insertion to membranes, which is necessary for autophagy. In addition to the protease activity, also mediates delipidation of PE-conjugated ATG8 proteins.</text>
</comment>
<evidence type="ECO:0000256" key="3">
    <source>
        <dbReference type="ARBA" id="ARBA00022448"/>
    </source>
</evidence>
<dbReference type="Proteomes" id="UP001489004">
    <property type="component" value="Unassembled WGS sequence"/>
</dbReference>
<keyword evidence="17" id="KW-1185">Reference proteome</keyword>
<proteinExistence type="inferred from homology"/>
<dbReference type="InterPro" id="IPR046792">
    <property type="entry name" value="Peptidase_C54_cat"/>
</dbReference>
<evidence type="ECO:0000313" key="16">
    <source>
        <dbReference type="EMBL" id="KAK9808707.1"/>
    </source>
</evidence>
<keyword evidence="4 13" id="KW-0963">Cytoplasm</keyword>
<dbReference type="InterPro" id="IPR005078">
    <property type="entry name" value="Peptidase_C54"/>
</dbReference>
<dbReference type="InterPro" id="IPR038765">
    <property type="entry name" value="Papain-like_cys_pep_sf"/>
</dbReference>
<dbReference type="Pfam" id="PF03416">
    <property type="entry name" value="Peptidase_C54"/>
    <property type="match status" value="1"/>
</dbReference>
<comment type="caution">
    <text evidence="16">The sequence shown here is derived from an EMBL/GenBank/DDBJ whole genome shotgun (WGS) entry which is preliminary data.</text>
</comment>
<keyword evidence="9 13" id="KW-0072">Autophagy</keyword>
<comment type="subunit">
    <text evidence="11">Interacts with ATG8.</text>
</comment>
<keyword evidence="3" id="KW-0813">Transport</keyword>
<dbReference type="GO" id="GO:0035973">
    <property type="term" value="P:aggrephagy"/>
    <property type="evidence" value="ECO:0007669"/>
    <property type="project" value="TreeGrafter"/>
</dbReference>
<keyword evidence="8 13" id="KW-0653">Protein transport</keyword>
<accession>A0AAW1PL59</accession>
<dbReference type="GO" id="GO:0016485">
    <property type="term" value="P:protein processing"/>
    <property type="evidence" value="ECO:0007669"/>
    <property type="project" value="TreeGrafter"/>
</dbReference>